<dbReference type="RefSeq" id="XP_066663232.1">
    <property type="nucleotide sequence ID" value="XM_066817540.1"/>
</dbReference>
<dbReference type="PANTHER" id="PTHR12149">
    <property type="entry name" value="FRUCTOSAMINE 3 KINASE-RELATED PROTEIN"/>
    <property type="match status" value="1"/>
</dbReference>
<dbReference type="PANTHER" id="PTHR12149:SF8">
    <property type="entry name" value="PROTEIN-RIBULOSAMINE 3-KINASE"/>
    <property type="match status" value="1"/>
</dbReference>
<comment type="caution">
    <text evidence="1">The sequence shown here is derived from an EMBL/GenBank/DDBJ whole genome shotgun (WGS) entry which is preliminary data.</text>
</comment>
<reference evidence="1 2" key="1">
    <citation type="submission" date="2023-01" db="EMBL/GenBank/DDBJ databases">
        <title>Analysis of 21 Apiospora genomes using comparative genomics revels a genus with tremendous synthesis potential of carbohydrate active enzymes and secondary metabolites.</title>
        <authorList>
            <person name="Sorensen T."/>
        </authorList>
    </citation>
    <scope>NUCLEOTIDE SEQUENCE [LARGE SCALE GENOMIC DNA]</scope>
    <source>
        <strain evidence="1 2">CBS 114990</strain>
    </source>
</reference>
<name>A0ABR1V5K2_9PEZI</name>
<evidence type="ECO:0000313" key="2">
    <source>
        <dbReference type="Proteomes" id="UP001433268"/>
    </source>
</evidence>
<dbReference type="Pfam" id="PF03881">
    <property type="entry name" value="Fructosamin_kin"/>
    <property type="match status" value="1"/>
</dbReference>
<dbReference type="EMBL" id="JAQQWN010000009">
    <property type="protein sequence ID" value="KAK8066479.1"/>
    <property type="molecule type" value="Genomic_DNA"/>
</dbReference>
<proteinExistence type="predicted"/>
<dbReference type="Gene3D" id="3.90.1200.10">
    <property type="match status" value="1"/>
</dbReference>
<organism evidence="1 2">
    <name type="scientific">Apiospora hydei</name>
    <dbReference type="NCBI Taxonomy" id="1337664"/>
    <lineage>
        <taxon>Eukaryota</taxon>
        <taxon>Fungi</taxon>
        <taxon>Dikarya</taxon>
        <taxon>Ascomycota</taxon>
        <taxon>Pezizomycotina</taxon>
        <taxon>Sordariomycetes</taxon>
        <taxon>Xylariomycetidae</taxon>
        <taxon>Amphisphaeriales</taxon>
        <taxon>Apiosporaceae</taxon>
        <taxon>Apiospora</taxon>
    </lineage>
</organism>
<evidence type="ECO:0000313" key="1">
    <source>
        <dbReference type="EMBL" id="KAK8066479.1"/>
    </source>
</evidence>
<keyword evidence="2" id="KW-1185">Reference proteome</keyword>
<dbReference type="Proteomes" id="UP001433268">
    <property type="component" value="Unassembled WGS sequence"/>
</dbReference>
<dbReference type="GeneID" id="92050600"/>
<sequence length="180" mass="19877">MKLSEPFLAFRTTFGRKFVQTLLEIVGFSTHMLFNCTSGKSARAFVEGEYHSAKDICAAAAGLAPEPLGWGTYHGASGTVYFILSEFRDMDFDQEPEPAQFASQLARVHQTTSQNGRFGYHVPTVVGAMERSVSWDESWARLFATQLKGIIEQDNRAMISTAHLYNTIGLVTKAFPPGVS</sequence>
<gene>
    <name evidence="1" type="ORF">PG997_013226</name>
</gene>
<protein>
    <submittedName>
        <fullName evidence="1">MFS general substrate transporter</fullName>
    </submittedName>
</protein>
<dbReference type="InterPro" id="IPR016477">
    <property type="entry name" value="Fructo-/Ketosamine-3-kinase"/>
</dbReference>
<accession>A0ABR1V5K2</accession>